<proteinExistence type="predicted"/>
<dbReference type="PROSITE" id="PS00101">
    <property type="entry name" value="HEXAPEP_TRANSFERASES"/>
    <property type="match status" value="1"/>
</dbReference>
<keyword evidence="3" id="KW-0812">Transmembrane</keyword>
<dbReference type="Proteomes" id="UP001301769">
    <property type="component" value="Unassembled WGS sequence"/>
</dbReference>
<reference evidence="4" key="2">
    <citation type="submission" date="2023-05" db="EMBL/GenBank/DDBJ databases">
        <authorList>
            <consortium name="Lawrence Berkeley National Laboratory"/>
            <person name="Steindorff A."/>
            <person name="Hensen N."/>
            <person name="Bonometti L."/>
            <person name="Westerberg I."/>
            <person name="Brannstrom I.O."/>
            <person name="Guillou S."/>
            <person name="Cros-Aarteil S."/>
            <person name="Calhoun S."/>
            <person name="Haridas S."/>
            <person name="Kuo A."/>
            <person name="Mondo S."/>
            <person name="Pangilinan J."/>
            <person name="Riley R."/>
            <person name="Labutti K."/>
            <person name="Andreopoulos B."/>
            <person name="Lipzen A."/>
            <person name="Chen C."/>
            <person name="Yanf M."/>
            <person name="Daum C."/>
            <person name="Ng V."/>
            <person name="Clum A."/>
            <person name="Ohm R."/>
            <person name="Martin F."/>
            <person name="Silar P."/>
            <person name="Natvig D."/>
            <person name="Lalanne C."/>
            <person name="Gautier V."/>
            <person name="Ament-Velasquez S.L."/>
            <person name="Kruys A."/>
            <person name="Hutchinson M.I."/>
            <person name="Powell A.J."/>
            <person name="Barry K."/>
            <person name="Miller A.N."/>
            <person name="Grigoriev I.V."/>
            <person name="Debuchy R."/>
            <person name="Gladieux P."/>
            <person name="Thoren M.H."/>
            <person name="Johannesson H."/>
        </authorList>
    </citation>
    <scope>NUCLEOTIDE SEQUENCE</scope>
    <source>
        <strain evidence="4">PSN293</strain>
    </source>
</reference>
<dbReference type="Gene3D" id="2.160.10.10">
    <property type="entry name" value="Hexapeptide repeat proteins"/>
    <property type="match status" value="1"/>
</dbReference>
<dbReference type="SUPFAM" id="SSF51161">
    <property type="entry name" value="Trimeric LpxA-like enzymes"/>
    <property type="match status" value="1"/>
</dbReference>
<keyword evidence="1" id="KW-0808">Transferase</keyword>
<dbReference type="InterPro" id="IPR018357">
    <property type="entry name" value="Hexapep_transf_CS"/>
</dbReference>
<keyword evidence="3" id="KW-0472">Membrane</keyword>
<protein>
    <submittedName>
        <fullName evidence="4">Trimeric LpxA-like protein</fullName>
    </submittedName>
</protein>
<dbReference type="EMBL" id="MU858210">
    <property type="protein sequence ID" value="KAK4209298.1"/>
    <property type="molecule type" value="Genomic_DNA"/>
</dbReference>
<accession>A0AAN6XYJ4</accession>
<feature type="compositionally biased region" description="Basic residues" evidence="2">
    <location>
        <begin position="322"/>
        <end position="331"/>
    </location>
</feature>
<evidence type="ECO:0000256" key="2">
    <source>
        <dbReference type="SAM" id="MobiDB-lite"/>
    </source>
</evidence>
<evidence type="ECO:0000313" key="5">
    <source>
        <dbReference type="Proteomes" id="UP001301769"/>
    </source>
</evidence>
<gene>
    <name evidence="4" type="ORF">QBC37DRAFT_294903</name>
</gene>
<evidence type="ECO:0000256" key="1">
    <source>
        <dbReference type="ARBA" id="ARBA00022679"/>
    </source>
</evidence>
<dbReference type="GO" id="GO:0008374">
    <property type="term" value="F:O-acyltransferase activity"/>
    <property type="evidence" value="ECO:0007669"/>
    <property type="project" value="TreeGrafter"/>
</dbReference>
<dbReference type="InterPro" id="IPR051159">
    <property type="entry name" value="Hexapeptide_acetyltransf"/>
</dbReference>
<comment type="caution">
    <text evidence="4">The sequence shown here is derived from an EMBL/GenBank/DDBJ whole genome shotgun (WGS) entry which is preliminary data.</text>
</comment>
<dbReference type="PANTHER" id="PTHR23416">
    <property type="entry name" value="SIALIC ACID SYNTHASE-RELATED"/>
    <property type="match status" value="1"/>
</dbReference>
<dbReference type="InterPro" id="IPR001451">
    <property type="entry name" value="Hexapep"/>
</dbReference>
<dbReference type="Pfam" id="PF00132">
    <property type="entry name" value="Hexapep"/>
    <property type="match status" value="1"/>
</dbReference>
<keyword evidence="5" id="KW-1185">Reference proteome</keyword>
<feature type="transmembrane region" description="Helical" evidence="3">
    <location>
        <begin position="356"/>
        <end position="379"/>
    </location>
</feature>
<keyword evidence="3" id="KW-1133">Transmembrane helix</keyword>
<feature type="compositionally biased region" description="Polar residues" evidence="2">
    <location>
        <begin position="299"/>
        <end position="311"/>
    </location>
</feature>
<feature type="region of interest" description="Disordered" evidence="2">
    <location>
        <begin position="262"/>
        <end position="342"/>
    </location>
</feature>
<dbReference type="CDD" id="cd03357">
    <property type="entry name" value="LbH_MAT_GAT"/>
    <property type="match status" value="1"/>
</dbReference>
<evidence type="ECO:0000256" key="3">
    <source>
        <dbReference type="SAM" id="Phobius"/>
    </source>
</evidence>
<evidence type="ECO:0000313" key="4">
    <source>
        <dbReference type="EMBL" id="KAK4209298.1"/>
    </source>
</evidence>
<dbReference type="InterPro" id="IPR011004">
    <property type="entry name" value="Trimer_LpxA-like_sf"/>
</dbReference>
<sequence>MDSPSDEPHPAVVYGGVSFPAGNDDFRAARNYCAQACRQFNNTPEDAPPELRSSRWLDIIRPARDRSTESLTPAITHDMTFRNPALKSQAPFVKPPFYVDYGLRVRVGASTFINRGCMIMDTPVADVVVGERCNIGPNCCIVSVGHALTAEERLTKQASIGKPITVGNGVWIGANVTILGGVTIGDGAVIGAGSVITRSIPPSTLAVGVPARVIQSLDEIKMRPSEVCSSVATLADAMTSFSRSSAPIDRLDELELARLSNGLFPRLGPPPPPPATHVRGHHSAKQLSVSSSSSSSASGRTPDTGSCSESTVLDDDTDHGLARTRRRRRREHSMTPSRSARHRMMRHCPQLFKSEIMAVVAVTSIAFTLLTCLFFAGVLMGAKWFAVLVNPTQGTAMTSFD</sequence>
<name>A0AAN6XYJ4_9PEZI</name>
<organism evidence="4 5">
    <name type="scientific">Rhypophila decipiens</name>
    <dbReference type="NCBI Taxonomy" id="261697"/>
    <lineage>
        <taxon>Eukaryota</taxon>
        <taxon>Fungi</taxon>
        <taxon>Dikarya</taxon>
        <taxon>Ascomycota</taxon>
        <taxon>Pezizomycotina</taxon>
        <taxon>Sordariomycetes</taxon>
        <taxon>Sordariomycetidae</taxon>
        <taxon>Sordariales</taxon>
        <taxon>Naviculisporaceae</taxon>
        <taxon>Rhypophila</taxon>
    </lineage>
</organism>
<feature type="compositionally biased region" description="Low complexity" evidence="2">
    <location>
        <begin position="288"/>
        <end position="298"/>
    </location>
</feature>
<dbReference type="PANTHER" id="PTHR23416:SF54">
    <property type="entry name" value="ACETYLTRANSFERASE, CYSE_LACA_LPXA_NODL FAMILY (AFU_ORTHOLOGUE AFUA_2G08430)-RELATED"/>
    <property type="match status" value="1"/>
</dbReference>
<dbReference type="AlphaFoldDB" id="A0AAN6XYJ4"/>
<reference evidence="4" key="1">
    <citation type="journal article" date="2023" name="Mol. Phylogenet. Evol.">
        <title>Genome-scale phylogeny and comparative genomics of the fungal order Sordariales.</title>
        <authorList>
            <person name="Hensen N."/>
            <person name="Bonometti L."/>
            <person name="Westerberg I."/>
            <person name="Brannstrom I.O."/>
            <person name="Guillou S."/>
            <person name="Cros-Aarteil S."/>
            <person name="Calhoun S."/>
            <person name="Haridas S."/>
            <person name="Kuo A."/>
            <person name="Mondo S."/>
            <person name="Pangilinan J."/>
            <person name="Riley R."/>
            <person name="LaButti K."/>
            <person name="Andreopoulos B."/>
            <person name="Lipzen A."/>
            <person name="Chen C."/>
            <person name="Yan M."/>
            <person name="Daum C."/>
            <person name="Ng V."/>
            <person name="Clum A."/>
            <person name="Steindorff A."/>
            <person name="Ohm R.A."/>
            <person name="Martin F."/>
            <person name="Silar P."/>
            <person name="Natvig D.O."/>
            <person name="Lalanne C."/>
            <person name="Gautier V."/>
            <person name="Ament-Velasquez S.L."/>
            <person name="Kruys A."/>
            <person name="Hutchinson M.I."/>
            <person name="Powell A.J."/>
            <person name="Barry K."/>
            <person name="Miller A.N."/>
            <person name="Grigoriev I.V."/>
            <person name="Debuchy R."/>
            <person name="Gladieux P."/>
            <person name="Hiltunen Thoren M."/>
            <person name="Johannesson H."/>
        </authorList>
    </citation>
    <scope>NUCLEOTIDE SEQUENCE</scope>
    <source>
        <strain evidence="4">PSN293</strain>
    </source>
</reference>